<accession>A0A1P8UTE0</accession>
<keyword evidence="8" id="KW-0282">Flagellum</keyword>
<evidence type="ECO:0000256" key="3">
    <source>
        <dbReference type="ARBA" id="ARBA00022795"/>
    </source>
</evidence>
<evidence type="ECO:0000313" key="9">
    <source>
        <dbReference type="Proteomes" id="UP000187059"/>
    </source>
</evidence>
<dbReference type="Pfam" id="PF03963">
    <property type="entry name" value="FlgD"/>
    <property type="match status" value="1"/>
</dbReference>
<feature type="region of interest" description="Disordered" evidence="6">
    <location>
        <begin position="1"/>
        <end position="26"/>
    </location>
</feature>
<evidence type="ECO:0000256" key="4">
    <source>
        <dbReference type="ARBA" id="ARBA00024746"/>
    </source>
</evidence>
<evidence type="ECO:0000259" key="7">
    <source>
        <dbReference type="Pfam" id="PF13860"/>
    </source>
</evidence>
<proteinExistence type="inferred from homology"/>
<evidence type="ECO:0000256" key="1">
    <source>
        <dbReference type="ARBA" id="ARBA00010577"/>
    </source>
</evidence>
<dbReference type="GO" id="GO:0044781">
    <property type="term" value="P:bacterial-type flagellum organization"/>
    <property type="evidence" value="ECO:0007669"/>
    <property type="project" value="UniProtKB-UniRule"/>
</dbReference>
<dbReference type="Proteomes" id="UP000187059">
    <property type="component" value="Chromosome"/>
</dbReference>
<dbReference type="KEGG" id="paby:Ga0080574_TMP2339"/>
<evidence type="ECO:0000256" key="5">
    <source>
        <dbReference type="RuleBase" id="RU362076"/>
    </source>
</evidence>
<keyword evidence="9" id="KW-1185">Reference proteome</keyword>
<comment type="similarity">
    <text evidence="1 5">Belongs to the FlgD family.</text>
</comment>
<evidence type="ECO:0000313" key="8">
    <source>
        <dbReference type="EMBL" id="APZ52673.1"/>
    </source>
</evidence>
<gene>
    <name evidence="8" type="ORF">Ga0080574_TMP2339</name>
</gene>
<dbReference type="EMBL" id="CP015093">
    <property type="protein sequence ID" value="APZ52673.1"/>
    <property type="molecule type" value="Genomic_DNA"/>
</dbReference>
<dbReference type="InterPro" id="IPR025965">
    <property type="entry name" value="FlgD/Vpr_Ig-like"/>
</dbReference>
<feature type="domain" description="FlgD/Vpr Ig-like" evidence="7">
    <location>
        <begin position="111"/>
        <end position="176"/>
    </location>
</feature>
<keyword evidence="8" id="KW-0966">Cell projection</keyword>
<keyword evidence="3 5" id="KW-1005">Bacterial flagellum biogenesis</keyword>
<dbReference type="OrthoDB" id="9785233at2"/>
<dbReference type="InterPro" id="IPR005648">
    <property type="entry name" value="FlgD"/>
</dbReference>
<reference evidence="8 9" key="1">
    <citation type="submission" date="2016-04" db="EMBL/GenBank/DDBJ databases">
        <title>Deep-sea bacteria in the southern Pacific.</title>
        <authorList>
            <person name="Tang K."/>
        </authorList>
    </citation>
    <scope>NUCLEOTIDE SEQUENCE [LARGE SCALE GENOMIC DNA]</scope>
    <source>
        <strain evidence="8 9">JLT2014</strain>
    </source>
</reference>
<protein>
    <recommendedName>
        <fullName evidence="2 5">Basal-body rod modification protein FlgD</fullName>
    </recommendedName>
</protein>
<dbReference type="RefSeq" id="WP_076699219.1">
    <property type="nucleotide sequence ID" value="NZ_CP015093.1"/>
</dbReference>
<evidence type="ECO:0000256" key="2">
    <source>
        <dbReference type="ARBA" id="ARBA00016013"/>
    </source>
</evidence>
<dbReference type="AlphaFoldDB" id="A0A1P8UTE0"/>
<keyword evidence="8" id="KW-0969">Cilium</keyword>
<dbReference type="STRING" id="1250539.Ga0080574_TMP2339"/>
<sequence>METTGTTTSTGTNSSTASTGSGATPGNAMLSSDFETFLRMLTAQMQNQDPLNPVEATDYATQLATFSSVEQQVLTNDLLKELTDKLAGGGLQQLSSWIGMKALADAPVLFDGVPVTLRPEIAPGADSAWLVVTDAAGDTVQRLRLDPSEPVVTWAGVATDGTGFARGRYDFEVESYLDDDLIGSAGAPAFNPIVEVRQEGASVRLTLSGGTEVDAAQVTALRPGDG</sequence>
<name>A0A1P8UTE0_9RHOB</name>
<comment type="function">
    <text evidence="4 5">Required for flagellar hook formation. May act as a scaffolding protein.</text>
</comment>
<evidence type="ECO:0000256" key="6">
    <source>
        <dbReference type="SAM" id="MobiDB-lite"/>
    </source>
</evidence>
<dbReference type="Pfam" id="PF13860">
    <property type="entry name" value="FlgD_ig"/>
    <property type="match status" value="1"/>
</dbReference>
<organism evidence="8 9">
    <name type="scientific">Salipiger abyssi</name>
    <dbReference type="NCBI Taxonomy" id="1250539"/>
    <lineage>
        <taxon>Bacteria</taxon>
        <taxon>Pseudomonadati</taxon>
        <taxon>Pseudomonadota</taxon>
        <taxon>Alphaproteobacteria</taxon>
        <taxon>Rhodobacterales</taxon>
        <taxon>Roseobacteraceae</taxon>
        <taxon>Salipiger</taxon>
    </lineage>
</organism>